<feature type="region of interest" description="Disordered" evidence="1">
    <location>
        <begin position="1"/>
        <end position="171"/>
    </location>
</feature>
<feature type="compositionally biased region" description="Acidic residues" evidence="1">
    <location>
        <begin position="106"/>
        <end position="118"/>
    </location>
</feature>
<feature type="compositionally biased region" description="Gly residues" evidence="1">
    <location>
        <begin position="40"/>
        <end position="54"/>
    </location>
</feature>
<keyword evidence="3" id="KW-1185">Reference proteome</keyword>
<dbReference type="Proteomes" id="UP000562984">
    <property type="component" value="Unassembled WGS sequence"/>
</dbReference>
<dbReference type="EMBL" id="JABEND010000007">
    <property type="protein sequence ID" value="NNG36527.1"/>
    <property type="molecule type" value="Genomic_DNA"/>
</dbReference>
<gene>
    <name evidence="2" type="ORF">HKD39_12570</name>
</gene>
<reference evidence="2 3" key="1">
    <citation type="submission" date="2020-05" db="EMBL/GenBank/DDBJ databases">
        <title>Nakamurella sp. DB0629 isolated from air conditioner.</title>
        <authorList>
            <person name="Kim D.H."/>
            <person name="Kim D.-U."/>
        </authorList>
    </citation>
    <scope>NUCLEOTIDE SEQUENCE [LARGE SCALE GENOMIC DNA]</scope>
    <source>
        <strain evidence="2 3">DB0629</strain>
    </source>
</reference>
<feature type="compositionally biased region" description="Low complexity" evidence="1">
    <location>
        <begin position="124"/>
        <end position="147"/>
    </location>
</feature>
<protein>
    <submittedName>
        <fullName evidence="2">Uncharacterized protein</fullName>
    </submittedName>
</protein>
<dbReference type="AlphaFoldDB" id="A0A849A960"/>
<sequence>MSVLLAVSGCAQSVSGQAAVAGPSGSQQREQGQQPNPGQKQGGQTGDRPGGTAGAGKKDPLDPGMPAPVPSIEMPEVPKPPVPGGADTAPDTGPGGADPTMTAGGEPDDATSEADSAETDSARTDSATTAAAGTDSEATSAGAAAGSPDQGGATEKPTAAAGVPKVSGSQTLYDAGKGFKIPLDREWVKVKTVPFDGGTQHAFKYNAGGVTMSLITQTHPAVTTAKDQCMKVVSQLRADLDNVDFDSNVPDPTSPEGYDAQLCSLKYDDDKGDTYRRNLQVLHKAGSKDTFIMWVTTPLLGSDYDTDRAAQQSASDAYYLLVDSLK</sequence>
<accession>A0A849A960</accession>
<evidence type="ECO:0000256" key="1">
    <source>
        <dbReference type="SAM" id="MobiDB-lite"/>
    </source>
</evidence>
<comment type="caution">
    <text evidence="2">The sequence shown here is derived from an EMBL/GenBank/DDBJ whole genome shotgun (WGS) entry which is preliminary data.</text>
</comment>
<evidence type="ECO:0000313" key="2">
    <source>
        <dbReference type="EMBL" id="NNG36527.1"/>
    </source>
</evidence>
<evidence type="ECO:0000313" key="3">
    <source>
        <dbReference type="Proteomes" id="UP000562984"/>
    </source>
</evidence>
<dbReference type="RefSeq" id="WP_171200226.1">
    <property type="nucleotide sequence ID" value="NZ_JABEND010000007.1"/>
</dbReference>
<proteinExistence type="predicted"/>
<organism evidence="2 3">
    <name type="scientific">Nakamurella aerolata</name>
    <dbReference type="NCBI Taxonomy" id="1656892"/>
    <lineage>
        <taxon>Bacteria</taxon>
        <taxon>Bacillati</taxon>
        <taxon>Actinomycetota</taxon>
        <taxon>Actinomycetes</taxon>
        <taxon>Nakamurellales</taxon>
        <taxon>Nakamurellaceae</taxon>
        <taxon>Nakamurella</taxon>
    </lineage>
</organism>
<name>A0A849A960_9ACTN</name>